<evidence type="ECO:0000313" key="1">
    <source>
        <dbReference type="EnsemblPlants" id="OB06G22110.1"/>
    </source>
</evidence>
<proteinExistence type="predicted"/>
<dbReference type="Gramene" id="OB06G22110.1">
    <property type="protein sequence ID" value="OB06G22110.1"/>
    <property type="gene ID" value="OB06G22110"/>
</dbReference>
<dbReference type="AlphaFoldDB" id="J3MDW7"/>
<reference evidence="1" key="1">
    <citation type="journal article" date="2013" name="Nat. Commun.">
        <title>Whole-genome sequencing of Oryza brachyantha reveals mechanisms underlying Oryza genome evolution.</title>
        <authorList>
            <person name="Chen J."/>
            <person name="Huang Q."/>
            <person name="Gao D."/>
            <person name="Wang J."/>
            <person name="Lang Y."/>
            <person name="Liu T."/>
            <person name="Li B."/>
            <person name="Bai Z."/>
            <person name="Luis Goicoechea J."/>
            <person name="Liang C."/>
            <person name="Chen C."/>
            <person name="Zhang W."/>
            <person name="Sun S."/>
            <person name="Liao Y."/>
            <person name="Zhang X."/>
            <person name="Yang L."/>
            <person name="Song C."/>
            <person name="Wang M."/>
            <person name="Shi J."/>
            <person name="Liu G."/>
            <person name="Liu J."/>
            <person name="Zhou H."/>
            <person name="Zhou W."/>
            <person name="Yu Q."/>
            <person name="An N."/>
            <person name="Chen Y."/>
            <person name="Cai Q."/>
            <person name="Wang B."/>
            <person name="Liu B."/>
            <person name="Min J."/>
            <person name="Huang Y."/>
            <person name="Wu H."/>
            <person name="Li Z."/>
            <person name="Zhang Y."/>
            <person name="Yin Y."/>
            <person name="Song W."/>
            <person name="Jiang J."/>
            <person name="Jackson S.A."/>
            <person name="Wing R.A."/>
            <person name="Wang J."/>
            <person name="Chen M."/>
        </authorList>
    </citation>
    <scope>NUCLEOTIDE SEQUENCE [LARGE SCALE GENOMIC DNA]</scope>
    <source>
        <strain evidence="1">cv. IRGC 101232</strain>
    </source>
</reference>
<organism evidence="1">
    <name type="scientific">Oryza brachyantha</name>
    <name type="common">malo sina</name>
    <dbReference type="NCBI Taxonomy" id="4533"/>
    <lineage>
        <taxon>Eukaryota</taxon>
        <taxon>Viridiplantae</taxon>
        <taxon>Streptophyta</taxon>
        <taxon>Embryophyta</taxon>
        <taxon>Tracheophyta</taxon>
        <taxon>Spermatophyta</taxon>
        <taxon>Magnoliopsida</taxon>
        <taxon>Liliopsida</taxon>
        <taxon>Poales</taxon>
        <taxon>Poaceae</taxon>
        <taxon>BOP clade</taxon>
        <taxon>Oryzoideae</taxon>
        <taxon>Oryzeae</taxon>
        <taxon>Oryzinae</taxon>
        <taxon>Oryza</taxon>
    </lineage>
</organism>
<evidence type="ECO:0000313" key="2">
    <source>
        <dbReference type="Proteomes" id="UP000006038"/>
    </source>
</evidence>
<name>J3MDW7_ORYBR</name>
<protein>
    <submittedName>
        <fullName evidence="1">Uncharacterized protein</fullName>
    </submittedName>
</protein>
<dbReference type="HOGENOM" id="CLU_2501552_0_0_1"/>
<dbReference type="Proteomes" id="UP000006038">
    <property type="component" value="Chromosome 6"/>
</dbReference>
<dbReference type="EnsemblPlants" id="OB06G22110.1">
    <property type="protein sequence ID" value="OB06G22110.1"/>
    <property type="gene ID" value="OB06G22110"/>
</dbReference>
<accession>J3MDW7</accession>
<sequence length="86" mass="9520">MALMPGFANRLPHVIEKMSENAVDVGSPIFGCTPACAAVGAVQPEFVRQKLYQLSPEEDFTLSQSLLRLSSYYVADMHRRTPFSEA</sequence>
<reference evidence="1" key="2">
    <citation type="submission" date="2013-04" db="UniProtKB">
        <authorList>
            <consortium name="EnsemblPlants"/>
        </authorList>
    </citation>
    <scope>IDENTIFICATION</scope>
</reference>
<keyword evidence="2" id="KW-1185">Reference proteome</keyword>